<sequence>MKAKKEFDDALKGIVDTIGIGKNIERIKHSRSKPELNTITHNMLEKLGSAGRDFVAAYLSGAPITVRFHNDGDGSTGAIGVYNALQKLGERHTVGDRSVRWVMHKGVTYDMDALYSDSIYFSNYTGALKPLVCIIDFGTTLDSNPAIKASVEKCDIVWLDHHPIPEGFAGLGLQDYINPINYSGSADYTGGYLACTFAEVISGMESEDIKEASLISDVSRYADQSNMEAMEYATVLDFLTGLKDYTKYLDGPITPKYLIKLLSDKEKLDSIYRYAKEILSDSIEMGLKYGKKYIREDGVSVNVVDFGKIADKYSGYLLPGRYSSRLQSSIEKDGGNGSITVVTFNNYISIRLSKHMAESIDMLGIIERLKEESEFVESGGGHREACSIKIYSEGKREVLELLLRELHAKGSSR</sequence>
<protein>
    <submittedName>
        <fullName evidence="2">Phosphoesterase RecJ domain protein</fullName>
    </submittedName>
</protein>
<dbReference type="SUPFAM" id="SSF64182">
    <property type="entry name" value="DHH phosphoesterases"/>
    <property type="match status" value="1"/>
</dbReference>
<reference evidence="2" key="2">
    <citation type="journal article" date="2014" name="ISME J.">
        <title>Microbial stratification in low pH oxic and suboxic macroscopic growths along an acid mine drainage.</title>
        <authorList>
            <person name="Mendez-Garcia C."/>
            <person name="Mesa V."/>
            <person name="Sprenger R.R."/>
            <person name="Richter M."/>
            <person name="Diez M.S."/>
            <person name="Solano J."/>
            <person name="Bargiela R."/>
            <person name="Golyshina O.V."/>
            <person name="Manteca A."/>
            <person name="Ramos J.L."/>
            <person name="Gallego J.R."/>
            <person name="Llorente I."/>
            <person name="Martins Dos Santos V.A."/>
            <person name="Jensen O.N."/>
            <person name="Pelaez A.I."/>
            <person name="Sanchez J."/>
            <person name="Ferrer M."/>
        </authorList>
    </citation>
    <scope>NUCLEOTIDE SEQUENCE</scope>
</reference>
<name>T0ZYK8_9ZZZZ</name>
<comment type="caution">
    <text evidence="2">The sequence shown here is derived from an EMBL/GenBank/DDBJ whole genome shotgun (WGS) entry which is preliminary data.</text>
</comment>
<dbReference type="InterPro" id="IPR038763">
    <property type="entry name" value="DHH_sf"/>
</dbReference>
<feature type="domain" description="DDH" evidence="1">
    <location>
        <begin position="64"/>
        <end position="199"/>
    </location>
</feature>
<evidence type="ECO:0000313" key="2">
    <source>
        <dbReference type="EMBL" id="EQD33804.1"/>
    </source>
</evidence>
<dbReference type="InterPro" id="IPR001667">
    <property type="entry name" value="DDH_dom"/>
</dbReference>
<reference evidence="2" key="1">
    <citation type="submission" date="2013-08" db="EMBL/GenBank/DDBJ databases">
        <authorList>
            <person name="Mendez C."/>
            <person name="Richter M."/>
            <person name="Ferrer M."/>
            <person name="Sanchez J."/>
        </authorList>
    </citation>
    <scope>NUCLEOTIDE SEQUENCE</scope>
</reference>
<accession>T0ZYK8</accession>
<proteinExistence type="predicted"/>
<dbReference type="Pfam" id="PF01368">
    <property type="entry name" value="DHH"/>
    <property type="match status" value="1"/>
</dbReference>
<dbReference type="EMBL" id="AUZZ01009363">
    <property type="protein sequence ID" value="EQD33804.1"/>
    <property type="molecule type" value="Genomic_DNA"/>
</dbReference>
<dbReference type="AlphaFoldDB" id="T0ZYK8"/>
<organism evidence="2">
    <name type="scientific">mine drainage metagenome</name>
    <dbReference type="NCBI Taxonomy" id="410659"/>
    <lineage>
        <taxon>unclassified sequences</taxon>
        <taxon>metagenomes</taxon>
        <taxon>ecological metagenomes</taxon>
    </lineage>
</organism>
<evidence type="ECO:0000259" key="1">
    <source>
        <dbReference type="Pfam" id="PF01368"/>
    </source>
</evidence>
<gene>
    <name evidence="2" type="ORF">B2A_12964</name>
</gene>